<dbReference type="GO" id="GO:0016874">
    <property type="term" value="F:ligase activity"/>
    <property type="evidence" value="ECO:0007669"/>
    <property type="project" value="UniProtKB-KW"/>
</dbReference>
<comment type="similarity">
    <text evidence="4">Belongs to the CobB/CobQ family. CobQ subfamily.</text>
</comment>
<evidence type="ECO:0000256" key="1">
    <source>
        <dbReference type="ARBA" id="ARBA00004953"/>
    </source>
</evidence>
<keyword evidence="8" id="KW-1185">Reference proteome</keyword>
<dbReference type="SUPFAM" id="SSF52540">
    <property type="entry name" value="P-loop containing nucleoside triphosphate hydrolases"/>
    <property type="match status" value="1"/>
</dbReference>
<name>A9BBF6_PROM4</name>
<dbReference type="InterPro" id="IPR002586">
    <property type="entry name" value="CobQ/CobB/MinD/ParA_Nub-bd_dom"/>
</dbReference>
<dbReference type="PANTHER" id="PTHR21343">
    <property type="entry name" value="DETHIOBIOTIN SYNTHETASE"/>
    <property type="match status" value="1"/>
</dbReference>
<dbReference type="RefSeq" id="WP_012195789.1">
    <property type="nucleotide sequence ID" value="NC_009976.1"/>
</dbReference>
<proteinExistence type="inferred from homology"/>
<dbReference type="GO" id="GO:0009236">
    <property type="term" value="P:cobalamin biosynthetic process"/>
    <property type="evidence" value="ECO:0007669"/>
    <property type="project" value="UniProtKB-UniRule"/>
</dbReference>
<dbReference type="InterPro" id="IPR027417">
    <property type="entry name" value="P-loop_NTPase"/>
</dbReference>
<dbReference type="NCBIfam" id="NF001989">
    <property type="entry name" value="PRK00784.1"/>
    <property type="match status" value="1"/>
</dbReference>
<dbReference type="PROSITE" id="PS51274">
    <property type="entry name" value="GATASE_COBBQ"/>
    <property type="match status" value="1"/>
</dbReference>
<dbReference type="HAMAP" id="MF_00028">
    <property type="entry name" value="CobQ"/>
    <property type="match status" value="1"/>
</dbReference>
<sequence length="494" mass="54618">MILGTSSGSGKSLMATAICRFLQSHGETVLPFKGQNMSNNAWVDKNNCEMAYSQAVQAWAAKIDPLCCMNPILLKPKGDSISEVIHLGKSVGVTKAREYYEDWFAPGWKAIQKGLKELKSIHPQGRLIVEGAGSPVEINLKHRDLTNLRLAQYINANCLLVADIERGGVFAQLIGTLALLSSSERKLIKGIIINRFRGDSSLFDTGREWIEKETGIPVLGVMPWLNELFPKEDSLDLIERAKKKKSAEINIVAIRLSSISNFSDLDPLEAESTINIQWVLPGGLLGKPDAVIIPGSKETLKDLQELKASGLGDQIKDYAMSGGNVLGICGGLQILGESLEETYCGENLQAGKSSLKLEGLNLLPIKTIFKPKKSLINREVLALWPAKCQVEGFEIHHGISHLNNVKSNETKPFAEDPLLGWVISDPESGIICGTYLHGVFENGEWRRHWMNEIRQRKGLPLLGIREVNYRHERDEIINRLADSFAKNIDLSPVL</sequence>
<dbReference type="KEGG" id="pmj:P9211_12371"/>
<dbReference type="Proteomes" id="UP000000788">
    <property type="component" value="Chromosome"/>
</dbReference>
<keyword evidence="7" id="KW-0436">Ligase</keyword>
<dbReference type="InterPro" id="IPR033949">
    <property type="entry name" value="CobQ_GATase1"/>
</dbReference>
<feature type="domain" description="CobQ/CobB/MinD/ParA nucleotide binding" evidence="5">
    <location>
        <begin position="1"/>
        <end position="228"/>
    </location>
</feature>
<dbReference type="GO" id="GO:0015420">
    <property type="term" value="F:ABC-type vitamin B12 transporter activity"/>
    <property type="evidence" value="ECO:0007669"/>
    <property type="project" value="UniProtKB-UniRule"/>
</dbReference>
<dbReference type="InterPro" id="IPR011698">
    <property type="entry name" value="GATase_3"/>
</dbReference>
<dbReference type="NCBIfam" id="TIGR00313">
    <property type="entry name" value="cobQ"/>
    <property type="match status" value="1"/>
</dbReference>
<dbReference type="Gene3D" id="3.40.50.880">
    <property type="match status" value="1"/>
</dbReference>
<comment type="function">
    <text evidence="4">Catalyzes amidations at positions B, D, E, and G on adenosylcobyrinic A,C-diamide. NH(2) groups are provided by glutamine, and one molecule of ATP is hydrogenolyzed for each amidation.</text>
</comment>
<dbReference type="Pfam" id="PF07685">
    <property type="entry name" value="GATase_3"/>
    <property type="match status" value="1"/>
</dbReference>
<dbReference type="Pfam" id="PF01656">
    <property type="entry name" value="CbiA"/>
    <property type="match status" value="1"/>
</dbReference>
<evidence type="ECO:0000313" key="7">
    <source>
        <dbReference type="EMBL" id="ABX09168.1"/>
    </source>
</evidence>
<evidence type="ECO:0000256" key="4">
    <source>
        <dbReference type="HAMAP-Rule" id="MF_00028"/>
    </source>
</evidence>
<dbReference type="InterPro" id="IPR029062">
    <property type="entry name" value="Class_I_gatase-like"/>
</dbReference>
<organism evidence="7 8">
    <name type="scientific">Prochlorococcus marinus (strain MIT 9211)</name>
    <dbReference type="NCBI Taxonomy" id="93059"/>
    <lineage>
        <taxon>Bacteria</taxon>
        <taxon>Bacillati</taxon>
        <taxon>Cyanobacteriota</taxon>
        <taxon>Cyanophyceae</taxon>
        <taxon>Synechococcales</taxon>
        <taxon>Prochlorococcaceae</taxon>
        <taxon>Prochlorococcus</taxon>
    </lineage>
</organism>
<keyword evidence="2 4" id="KW-0169">Cobalamin biosynthesis</keyword>
<dbReference type="EMBL" id="CP000878">
    <property type="protein sequence ID" value="ABX09168.1"/>
    <property type="molecule type" value="Genomic_DNA"/>
</dbReference>
<dbReference type="OrthoDB" id="9808302at2"/>
<reference evidence="7 8" key="1">
    <citation type="journal article" date="2007" name="PLoS Genet.">
        <title>Patterns and implications of gene gain and loss in the evolution of Prochlorococcus.</title>
        <authorList>
            <person name="Kettler G.C."/>
            <person name="Martiny A.C."/>
            <person name="Huang K."/>
            <person name="Zucker J."/>
            <person name="Coleman M.L."/>
            <person name="Rodrigue S."/>
            <person name="Chen F."/>
            <person name="Lapidus A."/>
            <person name="Ferriera S."/>
            <person name="Johnson J."/>
            <person name="Steglich C."/>
            <person name="Church G.M."/>
            <person name="Richardson P."/>
            <person name="Chisholm S.W."/>
        </authorList>
    </citation>
    <scope>NUCLEOTIDE SEQUENCE [LARGE SCALE GENOMIC DNA]</scope>
    <source>
        <strain evidence="8">MIT 9211</strain>
    </source>
</reference>
<dbReference type="CDD" id="cd01750">
    <property type="entry name" value="GATase1_CobQ"/>
    <property type="match status" value="1"/>
</dbReference>
<dbReference type="Gene3D" id="3.40.50.300">
    <property type="entry name" value="P-loop containing nucleotide triphosphate hydrolases"/>
    <property type="match status" value="1"/>
</dbReference>
<evidence type="ECO:0000256" key="3">
    <source>
        <dbReference type="ARBA" id="ARBA00022962"/>
    </source>
</evidence>
<dbReference type="SUPFAM" id="SSF52317">
    <property type="entry name" value="Class I glutamine amidotransferase-like"/>
    <property type="match status" value="1"/>
</dbReference>
<feature type="active site" description="Nucleophile" evidence="4">
    <location>
        <position position="329"/>
    </location>
</feature>
<feature type="active site" evidence="4">
    <location>
        <position position="437"/>
    </location>
</feature>
<comment type="pathway">
    <text evidence="1 4">Cofactor biosynthesis; adenosylcobalamin biosynthesis.</text>
</comment>
<protein>
    <recommendedName>
        <fullName evidence="4">Cobyric acid synthase</fullName>
    </recommendedName>
</protein>
<dbReference type="AlphaFoldDB" id="A9BBF6"/>
<feature type="domain" description="CobB/CobQ-like glutamine amidotransferase" evidence="6">
    <location>
        <begin position="250"/>
        <end position="445"/>
    </location>
</feature>
<dbReference type="UniPathway" id="UPA00148"/>
<keyword evidence="3 4" id="KW-0315">Glutamine amidotransferase</keyword>
<evidence type="ECO:0000259" key="6">
    <source>
        <dbReference type="Pfam" id="PF07685"/>
    </source>
</evidence>
<dbReference type="STRING" id="93059.P9211_12371"/>
<dbReference type="eggNOG" id="COG1492">
    <property type="taxonomic scope" value="Bacteria"/>
</dbReference>
<dbReference type="InterPro" id="IPR004459">
    <property type="entry name" value="CobQ_synth"/>
</dbReference>
<evidence type="ECO:0000256" key="2">
    <source>
        <dbReference type="ARBA" id="ARBA00022573"/>
    </source>
</evidence>
<gene>
    <name evidence="4 7" type="primary">cobQ</name>
    <name evidence="7" type="ordered locus">P9211_12371</name>
</gene>
<dbReference type="PANTHER" id="PTHR21343:SF1">
    <property type="entry name" value="COBYRIC ACID SYNTHASE"/>
    <property type="match status" value="1"/>
</dbReference>
<accession>A9BBF6</accession>
<dbReference type="HOGENOM" id="CLU_019250_2_2_3"/>
<evidence type="ECO:0000259" key="5">
    <source>
        <dbReference type="Pfam" id="PF01656"/>
    </source>
</evidence>
<evidence type="ECO:0000313" key="8">
    <source>
        <dbReference type="Proteomes" id="UP000000788"/>
    </source>
</evidence>